<reference evidence="7" key="1">
    <citation type="submission" date="2021-09" db="EMBL/GenBank/DDBJ databases">
        <title>Fulvivirga sp. isolated from coastal sediment.</title>
        <authorList>
            <person name="Yu H."/>
        </authorList>
    </citation>
    <scope>NUCLEOTIDE SEQUENCE</scope>
    <source>
        <strain evidence="7">1062</strain>
    </source>
</reference>
<evidence type="ECO:0000256" key="1">
    <source>
        <dbReference type="ARBA" id="ARBA00004167"/>
    </source>
</evidence>
<comment type="caution">
    <text evidence="7">The sequence shown here is derived from an EMBL/GenBank/DDBJ whole genome shotgun (WGS) entry which is preliminary data.</text>
</comment>
<dbReference type="EMBL" id="JAIXNE010000001">
    <property type="protein sequence ID" value="MCA6073640.1"/>
    <property type="molecule type" value="Genomic_DNA"/>
</dbReference>
<keyword evidence="8" id="KW-1185">Reference proteome</keyword>
<evidence type="ECO:0000256" key="3">
    <source>
        <dbReference type="ARBA" id="ARBA00022989"/>
    </source>
</evidence>
<dbReference type="RefSeq" id="WP_225696751.1">
    <property type="nucleotide sequence ID" value="NZ_JAIXNE010000001.1"/>
</dbReference>
<evidence type="ECO:0000256" key="4">
    <source>
        <dbReference type="ARBA" id="ARBA00023136"/>
    </source>
</evidence>
<keyword evidence="4 5" id="KW-0472">Membrane</keyword>
<evidence type="ECO:0000259" key="6">
    <source>
        <dbReference type="Pfam" id="PF04357"/>
    </source>
</evidence>
<gene>
    <name evidence="7" type="ORF">LDX50_02120</name>
</gene>
<dbReference type="GO" id="GO:0009306">
    <property type="term" value="P:protein secretion"/>
    <property type="evidence" value="ECO:0007669"/>
    <property type="project" value="InterPro"/>
</dbReference>
<keyword evidence="2 5" id="KW-0812">Transmembrane</keyword>
<dbReference type="GO" id="GO:0005886">
    <property type="term" value="C:plasma membrane"/>
    <property type="evidence" value="ECO:0007669"/>
    <property type="project" value="InterPro"/>
</dbReference>
<name>A0A9X1KVE4_9BACT</name>
<sequence>MSAKSVLRKALRILLKVVLSVLFLLILLILLLRLPFMQNFITGKALNYYSERVDTAASIGGIYLDFPYSLVIRDLYLEDQQADTLLFVSKVKADADLLALLKNRIKLNEVRVEGLNANVYNTGNNPDFNYQYIIDAFAGESPKEPEVPADSTSGMDFILGGVSISNSKADYLDRYHGILISADIGSLEAEAGTFDLDSPYIDVDYLSLQDTRASVQLREAHAFEPDTTESKPFNLGGNYAEILNTTLNLEVESAGLQMKADVGQLQIDVDSLDINRQIYLGKRVVLSNSTVSMDMFDVSDGNLADTLVTDEPLKMIAGSRKVVMSNNKFRLYDHSVEPVPGFDPAHLDFEKIGLQGEGLRFEDMYVQGEITRLTAISSDIALRQAAMKFRYGDTESFVKDLNIQTDQSLINGNIVLGYRSIDALLDLDPEMTVDFSLVSTRLGTNDLFYFIPSLPDQVPLKRDSKIEIQGLVSGKVADLKFQNWNVALTGLDISLPRGEIRGISDPASARYVIPKLTVNTTAGAVRMWTGDSLIDKSISIPDQIRLVASFDGSMSKFKTKADLKTSKGNGMVKMDWLMPSDSIPVYAADISLDSLDVGLILGNDDIGTITMTANVEGRGLSEDDMIGKLKLDVPYVRYAEYEYRGLKAEGDIIGYSYNGTIDYGDDNLAFNFDGLVSMPSAGGRQKFTLDLERLDLEALGFSDREYKIIAKVNSDLTILPSNDLTGNFAISDFYVRKDEDLFNIDSVELNASLEDSIRTISLDSRFLQASIQGSFAISRIGEVLIDHLGPYFSEKEHDRTSNDFFDFEINVSDPDFIASVLLPDLNYLRMEPITGHYRAEDTELDIRMKIDTVSYLGLAADSIGLLVSSTTEKFTGDLKIRELVQGPVVIPNTWIHAASGNHLMDLEVHFRDKNRLDKYVLAASMTKVDDFTRLQIDPDRLMLNYNQWSVPEDNHIDLLSSGIWFEELEMTYLDKLLAFRSSATNGDSITSFVANNIQLGELSRFSTDSSSLVKGLLDGEVDIRGGVGLPGITSRLSITDFNLMGEPLGELKFSSGPGEGTSYGVDMSIRGTNNDVRIVGGYDTQQSSEISLDAEIRHLALKALSVFTAEQITDVDGAISGKLGISGTAGKPQVDGFFEFENAGFKVTYLQNFLKIDDQRINISNNTFAFNRFTIRDEKDHEAVLNGQISTRDFFLYRFNLEATTNNFTLVDSKKGDNDLFYGNLKATSNVKITGNSYLPKVDLNLSLSDDSYFTYVIPEETIAEQMQNQVVRFVDKDLKEDSFIMRSERKDSLRSAIRGIQLNAAISVSRENQLDIVIDPITGDMLSLKGEALLNLGIKPSGDINLTGRFEVAEGKYSMNFYGLVQREFSIQSGSYVLWTGNPYAANLNVTAIYEVRAAPVQTENRSKLDFEVGLILRGEILQPDISFKLALAEDAPAPISVQSWVAQLNQDEAELNKQVFGLLILNGFFDESGSTNGYDNIAANTVRSSVSSLLSGELSKLSDKIKGVELSLAIDSYEDYNKQGESMGRTQLELGVSKKLFDDRVIVKVAGNFDLEGSSSYRNNVSDFSGDIRIEYLITEDGRYRLVGFRETNYDDLLQGEIIKTGAGVIFVRNYDALSELFKGTKKGKADK</sequence>
<evidence type="ECO:0000313" key="7">
    <source>
        <dbReference type="EMBL" id="MCA6073640.1"/>
    </source>
</evidence>
<evidence type="ECO:0000256" key="2">
    <source>
        <dbReference type="ARBA" id="ARBA00022692"/>
    </source>
</evidence>
<accession>A0A9X1KVE4</accession>
<proteinExistence type="predicted"/>
<dbReference type="PANTHER" id="PTHR36985:SF1">
    <property type="entry name" value="TRANSLOCATION AND ASSEMBLY MODULE SUBUNIT TAMB"/>
    <property type="match status" value="1"/>
</dbReference>
<keyword evidence="3 5" id="KW-1133">Transmembrane helix</keyword>
<dbReference type="Proteomes" id="UP001139409">
    <property type="component" value="Unassembled WGS sequence"/>
</dbReference>
<evidence type="ECO:0000313" key="8">
    <source>
        <dbReference type="Proteomes" id="UP001139409"/>
    </source>
</evidence>
<organism evidence="7 8">
    <name type="scientific">Fulvivirga sedimenti</name>
    <dbReference type="NCBI Taxonomy" id="2879465"/>
    <lineage>
        <taxon>Bacteria</taxon>
        <taxon>Pseudomonadati</taxon>
        <taxon>Bacteroidota</taxon>
        <taxon>Cytophagia</taxon>
        <taxon>Cytophagales</taxon>
        <taxon>Fulvivirgaceae</taxon>
        <taxon>Fulvivirga</taxon>
    </lineage>
</organism>
<evidence type="ECO:0000256" key="5">
    <source>
        <dbReference type="SAM" id="Phobius"/>
    </source>
</evidence>
<dbReference type="Pfam" id="PF04357">
    <property type="entry name" value="TamB"/>
    <property type="match status" value="1"/>
</dbReference>
<feature type="domain" description="Translocation and assembly module TamB C-terminal" evidence="6">
    <location>
        <begin position="1172"/>
        <end position="1616"/>
    </location>
</feature>
<dbReference type="InterPro" id="IPR007452">
    <property type="entry name" value="TamB_C"/>
</dbReference>
<comment type="subcellular location">
    <subcellularLocation>
        <location evidence="1">Membrane</location>
        <topology evidence="1">Single-pass membrane protein</topology>
    </subcellularLocation>
</comment>
<feature type="transmembrane region" description="Helical" evidence="5">
    <location>
        <begin position="12"/>
        <end position="32"/>
    </location>
</feature>
<dbReference type="PANTHER" id="PTHR36985">
    <property type="entry name" value="TRANSLOCATION AND ASSEMBLY MODULE SUBUNIT TAMB"/>
    <property type="match status" value="1"/>
</dbReference>
<protein>
    <submittedName>
        <fullName evidence="7">Translocation/assembly module TamB</fullName>
    </submittedName>
</protein>